<evidence type="ECO:0000256" key="1">
    <source>
        <dbReference type="ARBA" id="ARBA00007074"/>
    </source>
</evidence>
<evidence type="ECO:0000256" key="2">
    <source>
        <dbReference type="ARBA" id="ARBA00022670"/>
    </source>
</evidence>
<keyword evidence="3" id="KW-0732">Signal</keyword>
<dbReference type="PROSITE" id="PS51257">
    <property type="entry name" value="PROKAR_LIPOPROTEIN"/>
    <property type="match status" value="1"/>
</dbReference>
<dbReference type="Proteomes" id="UP000190669">
    <property type="component" value="Unassembled WGS sequence"/>
</dbReference>
<gene>
    <name evidence="8" type="primary">spr_2</name>
    <name evidence="8" type="ORF">NCTC11212_03189</name>
    <name evidence="7" type="ORF">SAMN05421800_10667</name>
</gene>
<evidence type="ECO:0000256" key="4">
    <source>
        <dbReference type="ARBA" id="ARBA00022801"/>
    </source>
</evidence>
<evidence type="ECO:0000256" key="5">
    <source>
        <dbReference type="ARBA" id="ARBA00022807"/>
    </source>
</evidence>
<dbReference type="InterPro" id="IPR000064">
    <property type="entry name" value="NLP_P60_dom"/>
</dbReference>
<evidence type="ECO:0000313" key="10">
    <source>
        <dbReference type="Proteomes" id="UP000251937"/>
    </source>
</evidence>
<dbReference type="SUPFAM" id="SSF54001">
    <property type="entry name" value="Cysteine proteinases"/>
    <property type="match status" value="1"/>
</dbReference>
<dbReference type="InterPro" id="IPR052062">
    <property type="entry name" value="Murein_DD/LD_carboxypeptidase"/>
</dbReference>
<protein>
    <submittedName>
        <fullName evidence="7">NlpC/P60 family protein</fullName>
    </submittedName>
    <submittedName>
        <fullName evidence="8">Probable endopeptidase Spr</fullName>
        <ecNumber evidence="8">3.4.-.-</ecNumber>
    </submittedName>
</protein>
<dbReference type="EC" id="3.4.-.-" evidence="8"/>
<dbReference type="InterPro" id="IPR038765">
    <property type="entry name" value="Papain-like_cys_pep_sf"/>
</dbReference>
<keyword evidence="2" id="KW-0645">Protease</keyword>
<evidence type="ECO:0000313" key="9">
    <source>
        <dbReference type="Proteomes" id="UP000190669"/>
    </source>
</evidence>
<sequence>MNMEMRFSEIKLYKKLAVLAIASTIIVSCRSSKNVSSSKKTPSKTVSKAENLRKLDSSFDGKVSGSIKSLLKDAETYLGTPYKFGGNTSSGFDCSGFTVKIFQDNNFSLPRRSSDQADAGKSIDIKTVKPGDLLFFATSGGSRVSHVGIVHTIENDGEIKFIHASTSKGVIISSLNEKYWNKAYLHAQRVL</sequence>
<feature type="domain" description="NlpC/P60" evidence="6">
    <location>
        <begin position="64"/>
        <end position="191"/>
    </location>
</feature>
<keyword evidence="4 8" id="KW-0378">Hydrolase</keyword>
<dbReference type="PANTHER" id="PTHR47360:SF1">
    <property type="entry name" value="ENDOPEPTIDASE NLPC-RELATED"/>
    <property type="match status" value="1"/>
</dbReference>
<dbReference type="Proteomes" id="UP000251937">
    <property type="component" value="Unassembled WGS sequence"/>
</dbReference>
<dbReference type="Pfam" id="PF00877">
    <property type="entry name" value="NLPC_P60"/>
    <property type="match status" value="1"/>
</dbReference>
<comment type="similarity">
    <text evidence="1">Belongs to the peptidase C40 family.</text>
</comment>
<evidence type="ECO:0000313" key="8">
    <source>
        <dbReference type="EMBL" id="SQA91554.1"/>
    </source>
</evidence>
<accession>A0AAX2IPG5</accession>
<dbReference type="AlphaFoldDB" id="A0AAX2IPG5"/>
<keyword evidence="5" id="KW-0788">Thiol protease</keyword>
<reference evidence="7 9" key="1">
    <citation type="submission" date="2017-02" db="EMBL/GenBank/DDBJ databases">
        <authorList>
            <person name="Varghese N."/>
            <person name="Submissions S."/>
        </authorList>
    </citation>
    <scope>NUCLEOTIDE SEQUENCE [LARGE SCALE GENOMIC DNA]</scope>
    <source>
        <strain evidence="7 9">DSM 16775</strain>
    </source>
</reference>
<evidence type="ECO:0000313" key="7">
    <source>
        <dbReference type="EMBL" id="SKB69062.1"/>
    </source>
</evidence>
<keyword evidence="9" id="KW-1185">Reference proteome</keyword>
<evidence type="ECO:0000256" key="3">
    <source>
        <dbReference type="ARBA" id="ARBA00022729"/>
    </source>
</evidence>
<reference evidence="8 10" key="2">
    <citation type="submission" date="2018-06" db="EMBL/GenBank/DDBJ databases">
        <authorList>
            <consortium name="Pathogen Informatics"/>
            <person name="Doyle S."/>
        </authorList>
    </citation>
    <scope>NUCLEOTIDE SEQUENCE [LARGE SCALE GENOMIC DNA]</scope>
    <source>
        <strain evidence="8 10">NCTC11212</strain>
    </source>
</reference>
<dbReference type="EMBL" id="FUZE01000006">
    <property type="protein sequence ID" value="SKB69062.1"/>
    <property type="molecule type" value="Genomic_DNA"/>
</dbReference>
<organism evidence="8 10">
    <name type="scientific">Chryseobacterium balustinum</name>
    <dbReference type="NCBI Taxonomy" id="246"/>
    <lineage>
        <taxon>Bacteria</taxon>
        <taxon>Pseudomonadati</taxon>
        <taxon>Bacteroidota</taxon>
        <taxon>Flavobacteriia</taxon>
        <taxon>Flavobacteriales</taxon>
        <taxon>Weeksellaceae</taxon>
        <taxon>Chryseobacterium group</taxon>
        <taxon>Chryseobacterium</taxon>
    </lineage>
</organism>
<dbReference type="GO" id="GO:0008234">
    <property type="term" value="F:cysteine-type peptidase activity"/>
    <property type="evidence" value="ECO:0007669"/>
    <property type="project" value="UniProtKB-KW"/>
</dbReference>
<proteinExistence type="inferred from homology"/>
<name>A0AAX2IPG5_9FLAO</name>
<comment type="caution">
    <text evidence="8">The sequence shown here is derived from an EMBL/GenBank/DDBJ whole genome shotgun (WGS) entry which is preliminary data.</text>
</comment>
<dbReference type="PROSITE" id="PS51935">
    <property type="entry name" value="NLPC_P60"/>
    <property type="match status" value="1"/>
</dbReference>
<dbReference type="Gene3D" id="3.90.1720.10">
    <property type="entry name" value="endopeptidase domain like (from Nostoc punctiforme)"/>
    <property type="match status" value="1"/>
</dbReference>
<dbReference type="PANTHER" id="PTHR47360">
    <property type="entry name" value="MUREIN DD-ENDOPEPTIDASE MEPS/MUREIN LD-CARBOXYPEPTIDASE"/>
    <property type="match status" value="1"/>
</dbReference>
<dbReference type="GO" id="GO:0006508">
    <property type="term" value="P:proteolysis"/>
    <property type="evidence" value="ECO:0007669"/>
    <property type="project" value="UniProtKB-KW"/>
</dbReference>
<evidence type="ECO:0000259" key="6">
    <source>
        <dbReference type="PROSITE" id="PS51935"/>
    </source>
</evidence>
<dbReference type="EMBL" id="UAVR01000015">
    <property type="protein sequence ID" value="SQA91554.1"/>
    <property type="molecule type" value="Genomic_DNA"/>
</dbReference>